<dbReference type="EMBL" id="FNCN01000015">
    <property type="protein sequence ID" value="SDH42363.1"/>
    <property type="molecule type" value="Genomic_DNA"/>
</dbReference>
<organism evidence="1 2">
    <name type="scientific">Sinosporangium album</name>
    <dbReference type="NCBI Taxonomy" id="504805"/>
    <lineage>
        <taxon>Bacteria</taxon>
        <taxon>Bacillati</taxon>
        <taxon>Actinomycetota</taxon>
        <taxon>Actinomycetes</taxon>
        <taxon>Streptosporangiales</taxon>
        <taxon>Streptosporangiaceae</taxon>
        <taxon>Sinosporangium</taxon>
    </lineage>
</organism>
<dbReference type="AlphaFoldDB" id="A0A1G8CAS0"/>
<gene>
    <name evidence="1" type="ORF">SAMN05421505_115113</name>
</gene>
<proteinExistence type="predicted"/>
<dbReference type="RefSeq" id="WP_218125907.1">
    <property type="nucleotide sequence ID" value="NZ_FNCN01000015.1"/>
</dbReference>
<sequence length="322" mass="35871">MDSVSSRLLDALRSGLGNQWDFDTNGERLNIRHSAWGTPYRPPRDPPDWGMLLTRIEDGFAARAVPRVAALSVRWGRETDLTISAVQALDPYLKHRRPYTYRQGYLPQPVVRFTGERDPDGALQDGFLTSFVNVSCVTPIVSIEEHVRIFDVWLDVLSRIGLHARHIEIYGSLLPWQRGPVGGVTLRFKHAGLTLGDLVLLWNLQEPVFIASDLGSGLERLAWAVTRSSWRVLIHGPLAAAADAGALDAIRTATLIAGHGIQPASRGPGYALRRLMCAVRPCLGLSFAVRQAHAYWDLVSKLVTPWPEVCWLLEREVARHGR</sequence>
<keyword evidence="2" id="KW-1185">Reference proteome</keyword>
<evidence type="ECO:0000313" key="2">
    <source>
        <dbReference type="Proteomes" id="UP000198923"/>
    </source>
</evidence>
<reference evidence="1 2" key="1">
    <citation type="submission" date="2016-10" db="EMBL/GenBank/DDBJ databases">
        <authorList>
            <person name="de Groot N.N."/>
        </authorList>
    </citation>
    <scope>NUCLEOTIDE SEQUENCE [LARGE SCALE GENOMIC DNA]</scope>
    <source>
        <strain evidence="1 2">CPCC 201354</strain>
    </source>
</reference>
<evidence type="ECO:0000313" key="1">
    <source>
        <dbReference type="EMBL" id="SDH42363.1"/>
    </source>
</evidence>
<protein>
    <submittedName>
        <fullName evidence="1">Uncharacterized protein</fullName>
    </submittedName>
</protein>
<accession>A0A1G8CAS0</accession>
<dbReference type="STRING" id="504805.SAMN05421505_115113"/>
<dbReference type="Proteomes" id="UP000198923">
    <property type="component" value="Unassembled WGS sequence"/>
</dbReference>
<name>A0A1G8CAS0_9ACTN</name>